<dbReference type="PROSITE" id="PS50275">
    <property type="entry name" value="SAC"/>
    <property type="match status" value="1"/>
</dbReference>
<evidence type="ECO:0000313" key="11">
    <source>
        <dbReference type="EMBL" id="KAH0541936.1"/>
    </source>
</evidence>
<feature type="compositionally biased region" description="Polar residues" evidence="9">
    <location>
        <begin position="936"/>
        <end position="969"/>
    </location>
</feature>
<dbReference type="GO" id="GO:0015031">
    <property type="term" value="P:protein transport"/>
    <property type="evidence" value="ECO:0007669"/>
    <property type="project" value="UniProtKB-KW"/>
</dbReference>
<comment type="similarity">
    <text evidence="2">Belongs to the synaptojanin family.</text>
</comment>
<comment type="subcellular location">
    <subcellularLocation>
        <location evidence="1">Cytoplasm</location>
    </subcellularLocation>
</comment>
<dbReference type="InterPro" id="IPR002013">
    <property type="entry name" value="SAC_dom"/>
</dbReference>
<dbReference type="PANTHER" id="PTHR11200:SF257">
    <property type="entry name" value="PHOSPHOINOSITIDE 5-PHOSPHATASE"/>
    <property type="match status" value="1"/>
</dbReference>
<feature type="compositionally biased region" description="Polar residues" evidence="9">
    <location>
        <begin position="989"/>
        <end position="999"/>
    </location>
</feature>
<dbReference type="SUPFAM" id="SSF56219">
    <property type="entry name" value="DNase I-like"/>
    <property type="match status" value="1"/>
</dbReference>
<dbReference type="GO" id="GO:0016020">
    <property type="term" value="C:membrane"/>
    <property type="evidence" value="ECO:0007669"/>
    <property type="project" value="TreeGrafter"/>
</dbReference>
<dbReference type="InterPro" id="IPR046985">
    <property type="entry name" value="IP5"/>
</dbReference>
<dbReference type="OrthoDB" id="405996at2759"/>
<keyword evidence="7" id="KW-0378">Hydrolase</keyword>
<dbReference type="Pfam" id="PF02383">
    <property type="entry name" value="Syja_N"/>
    <property type="match status" value="1"/>
</dbReference>
<evidence type="ECO:0000256" key="1">
    <source>
        <dbReference type="ARBA" id="ARBA00004496"/>
    </source>
</evidence>
<protein>
    <recommendedName>
        <fullName evidence="4">phosphoinositide 5-phosphatase</fullName>
        <ecNumber evidence="4">3.1.3.36</ecNumber>
    </recommendedName>
</protein>
<organism evidence="11 12">
    <name type="scientific">Glutinoglossum americanum</name>
    <dbReference type="NCBI Taxonomy" id="1670608"/>
    <lineage>
        <taxon>Eukaryota</taxon>
        <taxon>Fungi</taxon>
        <taxon>Dikarya</taxon>
        <taxon>Ascomycota</taxon>
        <taxon>Pezizomycotina</taxon>
        <taxon>Geoglossomycetes</taxon>
        <taxon>Geoglossales</taxon>
        <taxon>Geoglossaceae</taxon>
        <taxon>Glutinoglossum</taxon>
    </lineage>
</organism>
<dbReference type="CDD" id="cd09090">
    <property type="entry name" value="INPP5c_ScInp51p-like"/>
    <property type="match status" value="1"/>
</dbReference>
<evidence type="ECO:0000256" key="5">
    <source>
        <dbReference type="ARBA" id="ARBA00022448"/>
    </source>
</evidence>
<keyword evidence="12" id="KW-1185">Reference proteome</keyword>
<proteinExistence type="inferred from homology"/>
<dbReference type="GO" id="GO:0004439">
    <property type="term" value="F:phosphatidylinositol-4,5-bisphosphate 5-phosphatase activity"/>
    <property type="evidence" value="ECO:0007669"/>
    <property type="project" value="UniProtKB-EC"/>
</dbReference>
<feature type="region of interest" description="Disordered" evidence="9">
    <location>
        <begin position="818"/>
        <end position="841"/>
    </location>
</feature>
<evidence type="ECO:0000313" key="12">
    <source>
        <dbReference type="Proteomes" id="UP000698800"/>
    </source>
</evidence>
<evidence type="ECO:0000256" key="2">
    <source>
        <dbReference type="ARBA" id="ARBA00008943"/>
    </source>
</evidence>
<dbReference type="PANTHER" id="PTHR11200">
    <property type="entry name" value="INOSITOL 5-PHOSPHATASE"/>
    <property type="match status" value="1"/>
</dbReference>
<reference evidence="11" key="1">
    <citation type="submission" date="2021-03" db="EMBL/GenBank/DDBJ databases">
        <title>Comparative genomics and phylogenomic investigation of the class Geoglossomycetes provide insights into ecological specialization and systematics.</title>
        <authorList>
            <person name="Melie T."/>
            <person name="Pirro S."/>
            <person name="Miller A.N."/>
            <person name="Quandt A."/>
        </authorList>
    </citation>
    <scope>NUCLEOTIDE SEQUENCE</scope>
    <source>
        <strain evidence="11">GBOQ0MN5Z8</strain>
    </source>
</reference>
<evidence type="ECO:0000256" key="7">
    <source>
        <dbReference type="ARBA" id="ARBA00022801"/>
    </source>
</evidence>
<dbReference type="GO" id="GO:0043813">
    <property type="term" value="F:phosphatidylinositol-3,5-bisphosphate 5-phosphatase activity"/>
    <property type="evidence" value="ECO:0007669"/>
    <property type="project" value="TreeGrafter"/>
</dbReference>
<dbReference type="SMART" id="SM00128">
    <property type="entry name" value="IPPc"/>
    <property type="match status" value="1"/>
</dbReference>
<dbReference type="EC" id="3.1.3.36" evidence="4"/>
<dbReference type="EMBL" id="JAGHQL010000065">
    <property type="protein sequence ID" value="KAH0541936.1"/>
    <property type="molecule type" value="Genomic_DNA"/>
</dbReference>
<name>A0A9P8I6R6_9PEZI</name>
<evidence type="ECO:0000256" key="6">
    <source>
        <dbReference type="ARBA" id="ARBA00022490"/>
    </source>
</evidence>
<feature type="compositionally biased region" description="Polar residues" evidence="9">
    <location>
        <begin position="875"/>
        <end position="884"/>
    </location>
</feature>
<sequence>MVEFSVLESVDLKDYKALSTLPVQGTLGLITINNDVFICVVTGATRVATVRPGESVQKIDTVEFRDEINPYLSDTLSQDGFEHAYQSRREPILEHPCSTLKKLLSDGTFYYSVEFDLTNRLQDRSIDASTFDIDNLDDGFLWNSYMIRPLAEFRSRLGDQERGALDLSRILTSAIRGFVQTITVPASTSPFKTARPGLPSTLTLISRLSCRRAGTRFNARGTDDDGNVANFVESETLFWSPSGLCFSYAQIRGSVPIFWEQATGLLPNQQKIQVTRSPEAAQPAFDKHFETLEVKYGAIHVLNLLSETKPGEADLTNRYRYHVRHSPLNNTDEKSSPVDHQLLRETEYDFHAETKGSSGYEAASMIRHLIQKSADGFGYFLSDYTDDSTANNGSVNIHIQRRSIVVLQQEGIFRTNCLDCLDRTNLIQTIVSQMAVEAFLNSRTEHATPDFWMRHSTLWADNGDVNNPALTTAEYSSTEPIHILVGTFNLNGKTNGINEDLSSWLCPSVDASQRQPEIIAVGFQEIVELSPQQIMSTDPARRQMWERAVKRSLNEHAAKAGSEEYVLLRSGQLVGAALAIFVRSSVLRNIKNVEGSVKKTGMSGMAGNKGAVAIRMDYANTQICFVTAHLAAGFSNYEERNRDYRTINHGLRFQRNRTIDDHDTVIWLGDFNYRIGLSDERVRRLIQLGDLDSLYENDQLNLQMVAGLTFPFYSEARITFMPTYKYDVGTDSYDTSSDSGVLTLRREKARIPAWCDRVLRKGDNLRQINYNTVPLRFSDHRPVYATFRCTISIVNELLREQLSRDIYERRRREVGGSIANTKTADTDDEDLIGYDPVAPGLPPASSDRRKWWLDNGLPARSVVEAPGVDFAPNPLRSSNPFTSTEEPDWRQRSKAPLSRIDPTHSSALSAPGPTRKPINEPLRKVPPPYDRPGITTFPSASNYSPTPQQPNQISARINQSSPLNPTATEENVFRKRAPPIPKKPVLLTSKGSQQCNIVSSDGKDYPEPQRVYNSRAPVPSAQTTPKSIPEGPIFPPPPRKLASSQRQPLTKDRVSKPSHLKNLTTPKPGDLDQSPPLPPRRQSTNERREGLIDGNDEDMRNMTSWEPLHPR</sequence>
<dbReference type="InterPro" id="IPR000300">
    <property type="entry name" value="IPPc"/>
</dbReference>
<feature type="domain" description="SAC" evidence="10">
    <location>
        <begin position="100"/>
        <end position="472"/>
    </location>
</feature>
<evidence type="ECO:0000259" key="10">
    <source>
        <dbReference type="PROSITE" id="PS50275"/>
    </source>
</evidence>
<feature type="region of interest" description="Disordered" evidence="9">
    <location>
        <begin position="864"/>
        <end position="1111"/>
    </location>
</feature>
<accession>A0A9P8I6R6</accession>
<dbReference type="Proteomes" id="UP000698800">
    <property type="component" value="Unassembled WGS sequence"/>
</dbReference>
<dbReference type="Pfam" id="PF22669">
    <property type="entry name" value="Exo_endo_phos2"/>
    <property type="match status" value="1"/>
</dbReference>
<evidence type="ECO:0000256" key="4">
    <source>
        <dbReference type="ARBA" id="ARBA00013044"/>
    </source>
</evidence>
<dbReference type="FunFam" id="3.60.10.10:FF:000029">
    <property type="entry name" value="Inositol polyphosphate 5-phosphatase"/>
    <property type="match status" value="1"/>
</dbReference>
<dbReference type="GO" id="GO:0046856">
    <property type="term" value="P:phosphatidylinositol dephosphorylation"/>
    <property type="evidence" value="ECO:0007669"/>
    <property type="project" value="InterPro"/>
</dbReference>
<dbReference type="InterPro" id="IPR036691">
    <property type="entry name" value="Endo/exonu/phosph_ase_sf"/>
</dbReference>
<gene>
    <name evidence="11" type="ORF">FGG08_003656</name>
</gene>
<evidence type="ECO:0000256" key="8">
    <source>
        <dbReference type="ARBA" id="ARBA00022927"/>
    </source>
</evidence>
<keyword evidence="8" id="KW-0653">Protein transport</keyword>
<keyword evidence="6" id="KW-0963">Cytoplasm</keyword>
<evidence type="ECO:0000256" key="3">
    <source>
        <dbReference type="ARBA" id="ARBA00009678"/>
    </source>
</evidence>
<dbReference type="GO" id="GO:0005737">
    <property type="term" value="C:cytoplasm"/>
    <property type="evidence" value="ECO:0007669"/>
    <property type="project" value="UniProtKB-SubCell"/>
</dbReference>
<comment type="similarity">
    <text evidence="3">In the central section; belongs to the inositol 1,4,5-trisphosphate 5-phosphatase family.</text>
</comment>
<comment type="caution">
    <text evidence="11">The sequence shown here is derived from an EMBL/GenBank/DDBJ whole genome shotgun (WGS) entry which is preliminary data.</text>
</comment>
<keyword evidence="5" id="KW-0813">Transport</keyword>
<dbReference type="Gene3D" id="3.60.10.10">
    <property type="entry name" value="Endonuclease/exonuclease/phosphatase"/>
    <property type="match status" value="1"/>
</dbReference>
<evidence type="ECO:0000256" key="9">
    <source>
        <dbReference type="SAM" id="MobiDB-lite"/>
    </source>
</evidence>
<dbReference type="AlphaFoldDB" id="A0A9P8I6R6"/>